<name>A0A285NK19_9HYPH</name>
<dbReference type="Gene3D" id="3.40.50.1820">
    <property type="entry name" value="alpha/beta hydrolase"/>
    <property type="match status" value="1"/>
</dbReference>
<dbReference type="Pfam" id="PF12146">
    <property type="entry name" value="Hydrolase_4"/>
    <property type="match status" value="1"/>
</dbReference>
<reference evidence="2 3" key="1">
    <citation type="submission" date="2017-09" db="EMBL/GenBank/DDBJ databases">
        <authorList>
            <person name="Ehlers B."/>
            <person name="Leendertz F.H."/>
        </authorList>
    </citation>
    <scope>NUCLEOTIDE SEQUENCE [LARGE SCALE GENOMIC DNA]</scope>
    <source>
        <strain evidence="2 3">DSM 18289</strain>
    </source>
</reference>
<evidence type="ECO:0000313" key="2">
    <source>
        <dbReference type="EMBL" id="SNZ09283.1"/>
    </source>
</evidence>
<dbReference type="OrthoDB" id="9788260at2"/>
<dbReference type="Proteomes" id="UP000219439">
    <property type="component" value="Unassembled WGS sequence"/>
</dbReference>
<organism evidence="2 3">
    <name type="scientific">Cohaesibacter gelatinilyticus</name>
    <dbReference type="NCBI Taxonomy" id="372072"/>
    <lineage>
        <taxon>Bacteria</taxon>
        <taxon>Pseudomonadati</taxon>
        <taxon>Pseudomonadota</taxon>
        <taxon>Alphaproteobacteria</taxon>
        <taxon>Hyphomicrobiales</taxon>
        <taxon>Cohaesibacteraceae</taxon>
    </lineage>
</organism>
<dbReference type="AlphaFoldDB" id="A0A285NK19"/>
<dbReference type="SUPFAM" id="SSF53474">
    <property type="entry name" value="alpha/beta-Hydrolases"/>
    <property type="match status" value="1"/>
</dbReference>
<dbReference type="InterPro" id="IPR022742">
    <property type="entry name" value="Hydrolase_4"/>
</dbReference>
<dbReference type="InterPro" id="IPR029058">
    <property type="entry name" value="AB_hydrolase_fold"/>
</dbReference>
<dbReference type="PANTHER" id="PTHR11614">
    <property type="entry name" value="PHOSPHOLIPASE-RELATED"/>
    <property type="match status" value="1"/>
</dbReference>
<feature type="domain" description="Serine aminopeptidase S33" evidence="1">
    <location>
        <begin position="39"/>
        <end position="304"/>
    </location>
</feature>
<dbReference type="InterPro" id="IPR051044">
    <property type="entry name" value="MAG_DAG_Lipase"/>
</dbReference>
<evidence type="ECO:0000313" key="3">
    <source>
        <dbReference type="Proteomes" id="UP000219439"/>
    </source>
</evidence>
<dbReference type="RefSeq" id="WP_097153085.1">
    <property type="nucleotide sequence ID" value="NZ_OBEL01000001.1"/>
</dbReference>
<evidence type="ECO:0000259" key="1">
    <source>
        <dbReference type="Pfam" id="PF12146"/>
    </source>
</evidence>
<dbReference type="EMBL" id="OBEL01000001">
    <property type="protein sequence ID" value="SNZ09283.1"/>
    <property type="molecule type" value="Genomic_DNA"/>
</dbReference>
<protein>
    <submittedName>
        <fullName evidence="2">Lysophospholipase</fullName>
    </submittedName>
</protein>
<gene>
    <name evidence="2" type="ORF">SAMN06265368_1990</name>
</gene>
<keyword evidence="3" id="KW-1185">Reference proteome</keyword>
<sequence>MRLEQIETFPELKDGKCREMQAFDDHIVRTALWPATTPTPRGTICLLQGRAEYIEKYYEVVSELRAKGFAVATFDWRGQGGSDRLLENPRKGHIGRFSDYGRDLEQFLHEQVLPDCPRPFFALAHSMGALILLNQLPRLRTIFDRAALSAPLVQLATDRRKILGKRVSQITIRRLTGLARLLMMGQKFALGVDKRSVTGSWSFDTNPLTSDGPRYDRNRLFLEAYPEKGIAGPTFQWVHEACKAMSNLQSSDFQSAVHTPTLMMPVGFDQIVSSKATAILAQTMRCGHAITIAGSRHEILMEKNIYREQFWAAFDAFIPGSKDD</sequence>
<accession>A0A285NK19</accession>
<proteinExistence type="predicted"/>